<keyword evidence="2" id="KW-1185">Reference proteome</keyword>
<proteinExistence type="predicted"/>
<comment type="caution">
    <text evidence="1">The sequence shown here is derived from an EMBL/GenBank/DDBJ whole genome shotgun (WGS) entry which is preliminary data.</text>
</comment>
<dbReference type="OrthoDB" id="2419256at2759"/>
<gene>
    <name evidence="1" type="ORF">FWILDA_LOCUS15795</name>
</gene>
<reference evidence="1" key="1">
    <citation type="submission" date="2022-08" db="EMBL/GenBank/DDBJ databases">
        <authorList>
            <person name="Kallberg Y."/>
            <person name="Tangrot J."/>
            <person name="Rosling A."/>
        </authorList>
    </citation>
    <scope>NUCLEOTIDE SEQUENCE</scope>
    <source>
        <strain evidence="1">Wild A</strain>
    </source>
</reference>
<organism evidence="1 2">
    <name type="scientific">Funneliformis geosporum</name>
    <dbReference type="NCBI Taxonomy" id="1117311"/>
    <lineage>
        <taxon>Eukaryota</taxon>
        <taxon>Fungi</taxon>
        <taxon>Fungi incertae sedis</taxon>
        <taxon>Mucoromycota</taxon>
        <taxon>Glomeromycotina</taxon>
        <taxon>Glomeromycetes</taxon>
        <taxon>Glomerales</taxon>
        <taxon>Glomeraceae</taxon>
        <taxon>Funneliformis</taxon>
    </lineage>
</organism>
<protein>
    <submittedName>
        <fullName evidence="1">16113_t:CDS:1</fullName>
    </submittedName>
</protein>
<accession>A0A9W4T4R0</accession>
<sequence length="149" mass="17456">MEIINVEENLTIQGLFDHIIDQYVSQLKDKILKSIEVHCSISKEQTEDEIELECLVSDIINTFEHYLPDFDFSNNPKANDQLKLDILTYILSHISGWTYDTTSIGKKFIRELSDALWYVDKCGPKTFNDRYTIPIEFSYNNLMAYLRMS</sequence>
<name>A0A9W4T4R0_9GLOM</name>
<dbReference type="EMBL" id="CAMKVN010008827">
    <property type="protein sequence ID" value="CAI2192874.1"/>
    <property type="molecule type" value="Genomic_DNA"/>
</dbReference>
<dbReference type="AlphaFoldDB" id="A0A9W4T4R0"/>
<dbReference type="Proteomes" id="UP001153678">
    <property type="component" value="Unassembled WGS sequence"/>
</dbReference>
<evidence type="ECO:0000313" key="2">
    <source>
        <dbReference type="Proteomes" id="UP001153678"/>
    </source>
</evidence>
<evidence type="ECO:0000313" key="1">
    <source>
        <dbReference type="EMBL" id="CAI2192874.1"/>
    </source>
</evidence>